<reference evidence="2" key="1">
    <citation type="submission" date="2013-10" db="EMBL/GenBank/DDBJ databases">
        <title>Genome sequencing of Onchocerca volvulus.</title>
        <authorList>
            <person name="Cotton J."/>
            <person name="Tsai J."/>
            <person name="Stanley E."/>
            <person name="Tracey A."/>
            <person name="Holroyd N."/>
            <person name="Lustigman S."/>
            <person name="Berriman M."/>
        </authorList>
    </citation>
    <scope>NUCLEOTIDE SEQUENCE</scope>
</reference>
<evidence type="ECO:0000313" key="1">
    <source>
        <dbReference type="EnsemblMetazoa" id="OVOC2997.1"/>
    </source>
</evidence>
<organism evidence="1 2">
    <name type="scientific">Onchocerca volvulus</name>
    <dbReference type="NCBI Taxonomy" id="6282"/>
    <lineage>
        <taxon>Eukaryota</taxon>
        <taxon>Metazoa</taxon>
        <taxon>Ecdysozoa</taxon>
        <taxon>Nematoda</taxon>
        <taxon>Chromadorea</taxon>
        <taxon>Rhabditida</taxon>
        <taxon>Spirurina</taxon>
        <taxon>Spiruromorpha</taxon>
        <taxon>Filarioidea</taxon>
        <taxon>Onchocercidae</taxon>
        <taxon>Onchocerca</taxon>
    </lineage>
</organism>
<evidence type="ECO:0000313" key="2">
    <source>
        <dbReference type="Proteomes" id="UP000024404"/>
    </source>
</evidence>
<sequence length="120" mass="13871">MTWRIFQVLNHTPRLEISKFVISVQLASPKASALSIQMSTAYRISWVFVCLALFTETNALRGALFRTGKRLWPFGEYDSDMNLFKPHRSTLEMSDAVDYNNENRDAMSNIRGVKKAFYLK</sequence>
<dbReference type="EMBL" id="CMVM020000076">
    <property type="status" value="NOT_ANNOTATED_CDS"/>
    <property type="molecule type" value="Genomic_DNA"/>
</dbReference>
<dbReference type="OMA" id="RDAMSNI"/>
<proteinExistence type="predicted"/>
<accession>A0A8R1TRD8</accession>
<reference evidence="1" key="2">
    <citation type="submission" date="2022-06" db="UniProtKB">
        <authorList>
            <consortium name="EnsemblMetazoa"/>
        </authorList>
    </citation>
    <scope>IDENTIFICATION</scope>
</reference>
<dbReference type="Proteomes" id="UP000024404">
    <property type="component" value="Unassembled WGS sequence"/>
</dbReference>
<dbReference type="AlphaFoldDB" id="A0A8R1TRD8"/>
<protein>
    <submittedName>
        <fullName evidence="1">Uncharacterized protein</fullName>
    </submittedName>
</protein>
<name>A0A8R1TRD8_ONCVO</name>
<keyword evidence="2" id="KW-1185">Reference proteome</keyword>
<dbReference type="EnsemblMetazoa" id="OVOC2997.1">
    <property type="protein sequence ID" value="OVOC2997.1"/>
    <property type="gene ID" value="WBGene00239806"/>
</dbReference>